<keyword evidence="4" id="KW-1185">Reference proteome</keyword>
<dbReference type="PANTHER" id="PTHR11365">
    <property type="entry name" value="5-OXOPROLINASE RELATED"/>
    <property type="match status" value="1"/>
</dbReference>
<dbReference type="InterPro" id="IPR002821">
    <property type="entry name" value="Hydantoinase_A"/>
</dbReference>
<sequence length="515" mass="54096">MRIGIDVGGTNTDAVLMDGRRVRAWRKTATTDNVSSGIITAITEILTQSKVSPADIECVMIGTTHFTNAFVERRHLLPVGIIRIALPATRGLPPLVDWPADLHAAIGDHVFMVRGGYQYDGRINSALDETAIADAARAFRARGISTVAISALFSPVNGHMEDRAEAILRDIIPDVRITQSHKIGRLGLLERENAAVMNASLADLSTKVVTSFRKALLDLKITAPFFISQNDGTLMSAEFVEKYPVLTFASGPTNSMRGAAYLSGIKDALVVDIGGTTTDIGLLANGFPRESSVTVDIGGVRTNFRMPDIFAIGLGGGSLVSPQDPSVIGPQSVGFRLSEKALVFGGDSLTATDIAVAAGYADIGEAARVSHLPPALVETAVARIHRIVEEGIDRMKTSAAEMPLILVGGGAVLISRPIAGVSDMIVPEFASVANAIGAAIAQVGGEVDHVYYYAKTGRENSLADARDKAIRATIDAGAAPGTVSVLDLEEIPLAYVPGGAVRIRVKAAGKLSLTA</sequence>
<dbReference type="SUPFAM" id="SSF53067">
    <property type="entry name" value="Actin-like ATPase domain"/>
    <property type="match status" value="2"/>
</dbReference>
<gene>
    <name evidence="3" type="ORF">NYP16_09205</name>
</gene>
<feature type="domain" description="Hydantoinase A/oxoprolinase" evidence="1">
    <location>
        <begin position="191"/>
        <end position="360"/>
    </location>
</feature>
<dbReference type="InterPro" id="IPR043129">
    <property type="entry name" value="ATPase_NBD"/>
</dbReference>
<dbReference type="AlphaFoldDB" id="A0A9X3TYI0"/>
<dbReference type="GO" id="GO:0016787">
    <property type="term" value="F:hydrolase activity"/>
    <property type="evidence" value="ECO:0007669"/>
    <property type="project" value="InterPro"/>
</dbReference>
<dbReference type="InterPro" id="IPR045079">
    <property type="entry name" value="Oxoprolinase-like"/>
</dbReference>
<evidence type="ECO:0000259" key="2">
    <source>
        <dbReference type="Pfam" id="PF05378"/>
    </source>
</evidence>
<dbReference type="Proteomes" id="UP001141619">
    <property type="component" value="Unassembled WGS sequence"/>
</dbReference>
<dbReference type="RefSeq" id="WP_274943830.1">
    <property type="nucleotide sequence ID" value="NZ_JANWOI010000003.1"/>
</dbReference>
<dbReference type="Pfam" id="PF05378">
    <property type="entry name" value="Hydant_A_N"/>
    <property type="match status" value="1"/>
</dbReference>
<evidence type="ECO:0000313" key="4">
    <source>
        <dbReference type="Proteomes" id="UP001141619"/>
    </source>
</evidence>
<evidence type="ECO:0000259" key="1">
    <source>
        <dbReference type="Pfam" id="PF01968"/>
    </source>
</evidence>
<protein>
    <submittedName>
        <fullName evidence="3">Hydantoinase/oxoprolinase family protein</fullName>
    </submittedName>
</protein>
<dbReference type="PANTHER" id="PTHR11365:SF10">
    <property type="entry name" value="HYDANTOINASE_OXOPROLINASE"/>
    <property type="match status" value="1"/>
</dbReference>
<feature type="domain" description="Hydantoinase/oxoprolinase N-terminal" evidence="2">
    <location>
        <begin position="2"/>
        <end position="171"/>
    </location>
</feature>
<dbReference type="Gene3D" id="3.30.420.40">
    <property type="match status" value="1"/>
</dbReference>
<organism evidence="3 4">
    <name type="scientific">Govanella unica</name>
    <dbReference type="NCBI Taxonomy" id="2975056"/>
    <lineage>
        <taxon>Bacteria</taxon>
        <taxon>Pseudomonadati</taxon>
        <taxon>Pseudomonadota</taxon>
        <taxon>Alphaproteobacteria</taxon>
        <taxon>Emcibacterales</taxon>
        <taxon>Govanellaceae</taxon>
        <taxon>Govanella</taxon>
    </lineage>
</organism>
<reference evidence="3" key="2">
    <citation type="journal article" date="2023" name="Syst. Appl. Microbiol.">
        <title>Govania unica gen. nov., sp. nov., a rare biosphere bacterium that represents a novel family in the class Alphaproteobacteria.</title>
        <authorList>
            <person name="Vandamme P."/>
            <person name="Peeters C."/>
            <person name="Hettiarachchi A."/>
            <person name="Cnockaert M."/>
            <person name="Carlier A."/>
        </authorList>
    </citation>
    <scope>NUCLEOTIDE SEQUENCE</scope>
    <source>
        <strain evidence="3">LMG 31809</strain>
    </source>
</reference>
<dbReference type="Pfam" id="PF01968">
    <property type="entry name" value="Hydantoinase_A"/>
    <property type="match status" value="1"/>
</dbReference>
<comment type="caution">
    <text evidence="3">The sequence shown here is derived from an EMBL/GenBank/DDBJ whole genome shotgun (WGS) entry which is preliminary data.</text>
</comment>
<proteinExistence type="predicted"/>
<accession>A0A9X3TYI0</accession>
<dbReference type="EMBL" id="JANWOI010000003">
    <property type="protein sequence ID" value="MDA5194126.1"/>
    <property type="molecule type" value="Genomic_DNA"/>
</dbReference>
<name>A0A9X3TYI0_9PROT</name>
<evidence type="ECO:0000313" key="3">
    <source>
        <dbReference type="EMBL" id="MDA5194126.1"/>
    </source>
</evidence>
<dbReference type="InterPro" id="IPR008040">
    <property type="entry name" value="Hydant_A_N"/>
</dbReference>
<reference evidence="3" key="1">
    <citation type="submission" date="2022-08" db="EMBL/GenBank/DDBJ databases">
        <authorList>
            <person name="Vandamme P."/>
            <person name="Hettiarachchi A."/>
            <person name="Peeters C."/>
            <person name="Cnockaert M."/>
            <person name="Carlier A."/>
        </authorList>
    </citation>
    <scope>NUCLEOTIDE SEQUENCE</scope>
    <source>
        <strain evidence="3">LMG 31809</strain>
    </source>
</reference>